<evidence type="ECO:0000256" key="2">
    <source>
        <dbReference type="ARBA" id="ARBA00005384"/>
    </source>
</evidence>
<evidence type="ECO:0000256" key="1">
    <source>
        <dbReference type="ARBA" id="ARBA00001933"/>
    </source>
</evidence>
<reference evidence="9 10" key="1">
    <citation type="submission" date="2024-09" db="EMBL/GenBank/DDBJ databases">
        <authorList>
            <person name="Makale K.P.P."/>
            <person name="Makhzoum A."/>
            <person name="Rantong G."/>
            <person name="Rahube T.O."/>
        </authorList>
    </citation>
    <scope>NUCLEOTIDE SEQUENCE [LARGE SCALE GENOMIC DNA]</scope>
    <source>
        <strain evidence="9 10">KM_D13</strain>
    </source>
</reference>
<keyword evidence="4" id="KW-0663">Pyridoxal phosphate</keyword>
<dbReference type="Gene3D" id="3.40.640.10">
    <property type="entry name" value="Type I PLP-dependent aspartate aminotransferase-like (Major domain)"/>
    <property type="match status" value="1"/>
</dbReference>
<feature type="domain" description="HTH gntR-type" evidence="8">
    <location>
        <begin position="13"/>
        <end position="81"/>
    </location>
</feature>
<evidence type="ECO:0000256" key="6">
    <source>
        <dbReference type="ARBA" id="ARBA00023125"/>
    </source>
</evidence>
<dbReference type="EMBL" id="JBHDLN010000005">
    <property type="protein sequence ID" value="MFB0842907.1"/>
    <property type="molecule type" value="Genomic_DNA"/>
</dbReference>
<accession>A0ABV4V0I4</accession>
<dbReference type="Gene3D" id="3.90.1150.10">
    <property type="entry name" value="Aspartate Aminotransferase, domain 1"/>
    <property type="match status" value="1"/>
</dbReference>
<keyword evidence="3 9" id="KW-0808">Transferase</keyword>
<dbReference type="PRINTS" id="PR00035">
    <property type="entry name" value="HTHGNTR"/>
</dbReference>
<name>A0ABV4V0I4_9BACL</name>
<gene>
    <name evidence="9" type="ORF">ACEU3E_12055</name>
</gene>
<keyword evidence="5" id="KW-0805">Transcription regulation</keyword>
<dbReference type="Proteomes" id="UP001575622">
    <property type="component" value="Unassembled WGS sequence"/>
</dbReference>
<dbReference type="InterPro" id="IPR004839">
    <property type="entry name" value="Aminotransferase_I/II_large"/>
</dbReference>
<dbReference type="SUPFAM" id="SSF53383">
    <property type="entry name" value="PLP-dependent transferases"/>
    <property type="match status" value="1"/>
</dbReference>
<dbReference type="InterPro" id="IPR051446">
    <property type="entry name" value="HTH_trans_reg/aminotransferase"/>
</dbReference>
<comment type="caution">
    <text evidence="9">The sequence shown here is derived from an EMBL/GenBank/DDBJ whole genome shotgun (WGS) entry which is preliminary data.</text>
</comment>
<dbReference type="CDD" id="cd00609">
    <property type="entry name" value="AAT_like"/>
    <property type="match status" value="1"/>
</dbReference>
<sequence length="481" mass="53405">MRVNWRLDTDSREPRYRQIARYFEQQIVSGQLLPGSALPTERELSVRLGINRSTVTAAYSDLRASGFVQSTQGSGTHVSETLWGDTPKRGLNWHSYVSGGSFVPTLAIVRRIREIAAAPDTIVFSRGELSADLLPSEQLSALLRGLTLSMPLDYANPKGETETREAISAHLKEQYRVNAAPDEILLTSGAQQALHLVTHCLLNPGDAVGLEGPSYAYSRALFVSAGLRLFQIPVDEHGLIPEEVARLYNKHKIRMIFVNPTYQNPTGTTLSLSRRRRLLELCEERRIPIVEDDPYSLLALEGAAPPPLSLKALSSGSGHVLYMGTLSKMAAPGFRAGWIVAPAGVASRLAEAKQEMDYGYSTILQEVTKLYLTSGVWQGHLADLRQALTRRRNRMLTALQEHLGNQAEWIVPQGGYYLWCKLNRKIPDGELVREMEAHRVAVMPGSVYGAEGSSLRLSYAREPENRIEEGIRRLAAVLRRL</sequence>
<evidence type="ECO:0000256" key="7">
    <source>
        <dbReference type="ARBA" id="ARBA00023163"/>
    </source>
</evidence>
<dbReference type="GO" id="GO:0008483">
    <property type="term" value="F:transaminase activity"/>
    <property type="evidence" value="ECO:0007669"/>
    <property type="project" value="UniProtKB-KW"/>
</dbReference>
<comment type="similarity">
    <text evidence="2">In the C-terminal section; belongs to the class-I pyridoxal-phosphate-dependent aminotransferase family.</text>
</comment>
<proteinExistence type="inferred from homology"/>
<dbReference type="InterPro" id="IPR036390">
    <property type="entry name" value="WH_DNA-bd_sf"/>
</dbReference>
<dbReference type="Pfam" id="PF00392">
    <property type="entry name" value="GntR"/>
    <property type="match status" value="1"/>
</dbReference>
<dbReference type="InterPro" id="IPR015424">
    <property type="entry name" value="PyrdxlP-dep_Trfase"/>
</dbReference>
<dbReference type="InterPro" id="IPR015422">
    <property type="entry name" value="PyrdxlP-dep_Trfase_small"/>
</dbReference>
<dbReference type="Gene3D" id="1.10.10.10">
    <property type="entry name" value="Winged helix-like DNA-binding domain superfamily/Winged helix DNA-binding domain"/>
    <property type="match status" value="1"/>
</dbReference>
<evidence type="ECO:0000313" key="10">
    <source>
        <dbReference type="Proteomes" id="UP001575622"/>
    </source>
</evidence>
<evidence type="ECO:0000256" key="3">
    <source>
        <dbReference type="ARBA" id="ARBA00022576"/>
    </source>
</evidence>
<dbReference type="RefSeq" id="WP_373951664.1">
    <property type="nucleotide sequence ID" value="NZ_JBHDLN010000005.1"/>
</dbReference>
<dbReference type="SUPFAM" id="SSF46785">
    <property type="entry name" value="Winged helix' DNA-binding domain"/>
    <property type="match status" value="1"/>
</dbReference>
<keyword evidence="3 9" id="KW-0032">Aminotransferase</keyword>
<dbReference type="SMART" id="SM00345">
    <property type="entry name" value="HTH_GNTR"/>
    <property type="match status" value="1"/>
</dbReference>
<evidence type="ECO:0000256" key="4">
    <source>
        <dbReference type="ARBA" id="ARBA00022898"/>
    </source>
</evidence>
<evidence type="ECO:0000313" key="9">
    <source>
        <dbReference type="EMBL" id="MFB0842907.1"/>
    </source>
</evidence>
<comment type="cofactor">
    <cofactor evidence="1">
        <name>pyridoxal 5'-phosphate</name>
        <dbReference type="ChEBI" id="CHEBI:597326"/>
    </cofactor>
</comment>
<dbReference type="PROSITE" id="PS50949">
    <property type="entry name" value="HTH_GNTR"/>
    <property type="match status" value="1"/>
</dbReference>
<keyword evidence="7" id="KW-0804">Transcription</keyword>
<protein>
    <submittedName>
        <fullName evidence="9">PLP-dependent aminotransferase family protein</fullName>
    </submittedName>
</protein>
<dbReference type="PANTHER" id="PTHR46577:SF2">
    <property type="entry name" value="TRANSCRIPTIONAL REGULATORY PROTEIN"/>
    <property type="match status" value="1"/>
</dbReference>
<dbReference type="CDD" id="cd07377">
    <property type="entry name" value="WHTH_GntR"/>
    <property type="match status" value="1"/>
</dbReference>
<evidence type="ECO:0000256" key="5">
    <source>
        <dbReference type="ARBA" id="ARBA00023015"/>
    </source>
</evidence>
<keyword evidence="10" id="KW-1185">Reference proteome</keyword>
<organism evidence="9 10">
    <name type="scientific">Paenibacillus oleatilyticus</name>
    <dbReference type="NCBI Taxonomy" id="2594886"/>
    <lineage>
        <taxon>Bacteria</taxon>
        <taxon>Bacillati</taxon>
        <taxon>Bacillota</taxon>
        <taxon>Bacilli</taxon>
        <taxon>Bacillales</taxon>
        <taxon>Paenibacillaceae</taxon>
        <taxon>Paenibacillus</taxon>
    </lineage>
</organism>
<evidence type="ECO:0000259" key="8">
    <source>
        <dbReference type="PROSITE" id="PS50949"/>
    </source>
</evidence>
<dbReference type="InterPro" id="IPR000524">
    <property type="entry name" value="Tscrpt_reg_HTH_GntR"/>
</dbReference>
<dbReference type="InterPro" id="IPR015421">
    <property type="entry name" value="PyrdxlP-dep_Trfase_major"/>
</dbReference>
<dbReference type="InterPro" id="IPR036388">
    <property type="entry name" value="WH-like_DNA-bd_sf"/>
</dbReference>
<keyword evidence="6" id="KW-0238">DNA-binding</keyword>
<dbReference type="PANTHER" id="PTHR46577">
    <property type="entry name" value="HTH-TYPE TRANSCRIPTIONAL REGULATORY PROTEIN GABR"/>
    <property type="match status" value="1"/>
</dbReference>
<dbReference type="Pfam" id="PF00155">
    <property type="entry name" value="Aminotran_1_2"/>
    <property type="match status" value="1"/>
</dbReference>